<dbReference type="Gene3D" id="3.30.1450.10">
    <property type="match status" value="1"/>
</dbReference>
<dbReference type="Pfam" id="PF04355">
    <property type="entry name" value="BamE"/>
    <property type="match status" value="1"/>
</dbReference>
<dbReference type="Proteomes" id="UP000580654">
    <property type="component" value="Unassembled WGS sequence"/>
</dbReference>
<keyword evidence="5" id="KW-1185">Reference proteome</keyword>
<dbReference type="AlphaFoldDB" id="A0A840Y761"/>
<evidence type="ECO:0000313" key="4">
    <source>
        <dbReference type="EMBL" id="MBB5695730.1"/>
    </source>
</evidence>
<comment type="caution">
    <text evidence="4">The sequence shown here is derived from an EMBL/GenBank/DDBJ whole genome shotgun (WGS) entry which is preliminary data.</text>
</comment>
<dbReference type="RefSeq" id="WP_184520922.1">
    <property type="nucleotide sequence ID" value="NZ_JACIJD010000022.1"/>
</dbReference>
<sequence>MSSPVNPSAPRRPRPVAGWRAALLAALAMVPLAAPLGGCALFGAPDEPRGNRVDAELLRDITPGVSSRADVSALLGSPSATSTFDAREWYYISATTHLRPARVPGIDNQRVVVVRFNERGIVEGVEQKGETEMRNVAVVERTTPVPGNDRSVLQALFGNIGRFGPAPTQPVTPGAGAPAP</sequence>
<reference evidence="4 5" key="1">
    <citation type="submission" date="2020-08" db="EMBL/GenBank/DDBJ databases">
        <title>Genomic Encyclopedia of Type Strains, Phase IV (KMG-IV): sequencing the most valuable type-strain genomes for metagenomic binning, comparative biology and taxonomic classification.</title>
        <authorList>
            <person name="Goeker M."/>
        </authorList>
    </citation>
    <scope>NUCLEOTIDE SEQUENCE [LARGE SCALE GENOMIC DNA]</scope>
    <source>
        <strain evidence="4 5">DSM 25622</strain>
    </source>
</reference>
<name>A0A840Y761_9PROT</name>
<dbReference type="InterPro" id="IPR007450">
    <property type="entry name" value="BamE_dom"/>
</dbReference>
<feature type="domain" description="Outer membrane protein assembly factor BamE" evidence="3">
    <location>
        <begin position="50"/>
        <end position="124"/>
    </location>
</feature>
<dbReference type="EMBL" id="JACIJD010000022">
    <property type="protein sequence ID" value="MBB5695730.1"/>
    <property type="molecule type" value="Genomic_DNA"/>
</dbReference>
<accession>A0A840Y761</accession>
<keyword evidence="2" id="KW-0472">Membrane</keyword>
<evidence type="ECO:0000313" key="5">
    <source>
        <dbReference type="Proteomes" id="UP000580654"/>
    </source>
</evidence>
<evidence type="ECO:0000259" key="3">
    <source>
        <dbReference type="Pfam" id="PF04355"/>
    </source>
</evidence>
<protein>
    <submittedName>
        <fullName evidence="4">Outer membrane protein assembly factor BamE (Lipoprotein component of BamABCDE complex)</fullName>
    </submittedName>
</protein>
<proteinExistence type="predicted"/>
<dbReference type="GO" id="GO:0019867">
    <property type="term" value="C:outer membrane"/>
    <property type="evidence" value="ECO:0007669"/>
    <property type="project" value="InterPro"/>
</dbReference>
<keyword evidence="4" id="KW-0449">Lipoprotein</keyword>
<evidence type="ECO:0000256" key="2">
    <source>
        <dbReference type="ARBA" id="ARBA00023136"/>
    </source>
</evidence>
<evidence type="ECO:0000256" key="1">
    <source>
        <dbReference type="ARBA" id="ARBA00022729"/>
    </source>
</evidence>
<keyword evidence="1" id="KW-0732">Signal</keyword>
<gene>
    <name evidence="4" type="ORF">FHS87_003796</name>
</gene>
<organism evidence="4 5">
    <name type="scientific">Muricoccus pecuniae</name>
    <dbReference type="NCBI Taxonomy" id="693023"/>
    <lineage>
        <taxon>Bacteria</taxon>
        <taxon>Pseudomonadati</taxon>
        <taxon>Pseudomonadota</taxon>
        <taxon>Alphaproteobacteria</taxon>
        <taxon>Acetobacterales</taxon>
        <taxon>Roseomonadaceae</taxon>
        <taxon>Muricoccus</taxon>
    </lineage>
</organism>
<dbReference type="InterPro" id="IPR037873">
    <property type="entry name" value="BamE-like"/>
</dbReference>